<keyword evidence="2" id="KW-1185">Reference proteome</keyword>
<dbReference type="InterPro" id="IPR025893">
    <property type="entry name" value="Tocopherol_cyclase"/>
</dbReference>
<organism evidence="1 2">
    <name type="scientific">Zasmidium cellare</name>
    <name type="common">Wine cellar mold</name>
    <name type="synonym">Racodium cellare</name>
    <dbReference type="NCBI Taxonomy" id="395010"/>
    <lineage>
        <taxon>Eukaryota</taxon>
        <taxon>Fungi</taxon>
        <taxon>Dikarya</taxon>
        <taxon>Ascomycota</taxon>
        <taxon>Pezizomycotina</taxon>
        <taxon>Dothideomycetes</taxon>
        <taxon>Dothideomycetidae</taxon>
        <taxon>Mycosphaerellales</taxon>
        <taxon>Mycosphaerellaceae</taxon>
        <taxon>Zasmidium</taxon>
    </lineage>
</organism>
<evidence type="ECO:0000313" key="2">
    <source>
        <dbReference type="Proteomes" id="UP001305779"/>
    </source>
</evidence>
<dbReference type="PANTHER" id="PTHR35309:SF4">
    <property type="entry name" value="TOCOPHEROL CYCLASE"/>
    <property type="match status" value="1"/>
</dbReference>
<dbReference type="PANTHER" id="PTHR35309">
    <property type="match status" value="1"/>
</dbReference>
<dbReference type="Proteomes" id="UP001305779">
    <property type="component" value="Unassembled WGS sequence"/>
</dbReference>
<comment type="caution">
    <text evidence="1">The sequence shown here is derived from an EMBL/GenBank/DDBJ whole genome shotgun (WGS) entry which is preliminary data.</text>
</comment>
<accession>A0ABR0F204</accession>
<sequence length="337" mass="37778">MDHHRPHPSAVFEGYYSKFSLPSGANLALVICKIKGAQSRPNMVSFTYVPSDGKGTYQKEIWADSLQMASEGRGKGFILNVPNLGFAKWDADGKSTEYDLKCEHFTLKATARNPTPWSDTADTPESLLVNLPLPLHWHVQSLESDVSFEMDIPSVNLPPEDRSGKAKVHDEKNWANSFPSAHMWLQARDHESGRGFCCAGGQILGMEAFLLGYRSKDLNVDFRPPFAVRVAGLSPFLTYSTDWESRTFQLSVQSFRQKIEVKASAPKGTFFSLSSPFPEGHRENYLGQSFQATIEIRVFESGWFSPWKLVREDKFENASLEFGGGYYPPAGSAQRFQ</sequence>
<protein>
    <submittedName>
        <fullName evidence="1">Uncharacterized protein</fullName>
    </submittedName>
</protein>
<gene>
    <name evidence="1" type="ORF">PRZ48_001462</name>
</gene>
<name>A0ABR0F204_ZASCE</name>
<evidence type="ECO:0000313" key="1">
    <source>
        <dbReference type="EMBL" id="KAK4507727.1"/>
    </source>
</evidence>
<proteinExistence type="predicted"/>
<dbReference type="EMBL" id="JAXOVC010000001">
    <property type="protein sequence ID" value="KAK4507727.1"/>
    <property type="molecule type" value="Genomic_DNA"/>
</dbReference>
<reference evidence="1 2" key="1">
    <citation type="journal article" date="2023" name="G3 (Bethesda)">
        <title>A chromosome-level genome assembly of Zasmidium syzygii isolated from banana leaves.</title>
        <authorList>
            <person name="van Westerhoven A.C."/>
            <person name="Mehrabi R."/>
            <person name="Talebi R."/>
            <person name="Steentjes M.B.F."/>
            <person name="Corcolon B."/>
            <person name="Chong P.A."/>
            <person name="Kema G.H.J."/>
            <person name="Seidl M.F."/>
        </authorList>
    </citation>
    <scope>NUCLEOTIDE SEQUENCE [LARGE SCALE GENOMIC DNA]</scope>
    <source>
        <strain evidence="1 2">P124</strain>
    </source>
</reference>